<dbReference type="STRING" id="555874.SAMN04488065_2924"/>
<dbReference type="RefSeq" id="WP_176791262.1">
    <property type="nucleotide sequence ID" value="NZ_FNQT01000007.1"/>
</dbReference>
<proteinExistence type="predicted"/>
<evidence type="ECO:0000256" key="1">
    <source>
        <dbReference type="SAM" id="Phobius"/>
    </source>
</evidence>
<keyword evidence="3" id="KW-1185">Reference proteome</keyword>
<evidence type="ECO:0000313" key="2">
    <source>
        <dbReference type="EMBL" id="SEA38712.1"/>
    </source>
</evidence>
<evidence type="ECO:0000313" key="3">
    <source>
        <dbReference type="Proteomes" id="UP000236755"/>
    </source>
</evidence>
<dbReference type="AlphaFoldDB" id="A0A1H4ASP6"/>
<feature type="transmembrane region" description="Helical" evidence="1">
    <location>
        <begin position="48"/>
        <end position="68"/>
    </location>
</feature>
<feature type="transmembrane region" description="Helical" evidence="1">
    <location>
        <begin position="15"/>
        <end position="36"/>
    </location>
</feature>
<keyword evidence="1" id="KW-0812">Transmembrane</keyword>
<keyword evidence="1" id="KW-1133">Transmembrane helix</keyword>
<reference evidence="2 3" key="1">
    <citation type="submission" date="2016-10" db="EMBL/GenBank/DDBJ databases">
        <authorList>
            <person name="de Groot N.N."/>
        </authorList>
    </citation>
    <scope>NUCLEOTIDE SEQUENCE [LARGE SCALE GENOMIC DNA]</scope>
    <source>
        <strain evidence="2 3">CGMCC 1.8712</strain>
    </source>
</reference>
<protein>
    <submittedName>
        <fullName evidence="2">STE24 endopeptidase</fullName>
    </submittedName>
</protein>
<organism evidence="2 3">
    <name type="scientific">Haloplanus vescus</name>
    <dbReference type="NCBI Taxonomy" id="555874"/>
    <lineage>
        <taxon>Archaea</taxon>
        <taxon>Methanobacteriati</taxon>
        <taxon>Methanobacteriota</taxon>
        <taxon>Stenosarchaea group</taxon>
        <taxon>Halobacteria</taxon>
        <taxon>Halobacteriales</taxon>
        <taxon>Haloferacaceae</taxon>
        <taxon>Haloplanus</taxon>
    </lineage>
</organism>
<feature type="transmembrane region" description="Helical" evidence="1">
    <location>
        <begin position="262"/>
        <end position="281"/>
    </location>
</feature>
<feature type="transmembrane region" description="Helical" evidence="1">
    <location>
        <begin position="129"/>
        <end position="149"/>
    </location>
</feature>
<feature type="transmembrane region" description="Helical" evidence="1">
    <location>
        <begin position="287"/>
        <end position="304"/>
    </location>
</feature>
<dbReference type="Proteomes" id="UP000236755">
    <property type="component" value="Unassembled WGS sequence"/>
</dbReference>
<name>A0A1H4ASP6_9EURY</name>
<sequence length="373" mass="38985">MFALQSAPPSLGPPAVTFVVLLVVGVVVGAVGSAVARRLSNPVSKYRLLYVGVLFPYALLAYGALALLGLGGAVSAALGVGAPVATHLADFVTLLAAGVVGLGAYGPTVRGVCAVRDIDLSTATALRQMARFVVGMSVLVTVAIAPLQGGGVGPFELVGVFAVLLVVGVGGAPWLIPLIRSTTDLDSETRDRLATLRERAGLDVRDAVALDTDDAETANVHVRGPPGYRRLFVTTTFLDRFDDATATALLAIQAGHVRTHLLAARIATVILAAVPLVAAVAGARRRWLLLGAALLVTVVGFWYTRRCIRRADDVAAERVDADAVADALERYADVHGMDPSRRRVPNPLSTNVPLGDRIDRLRTRASENSVAQG</sequence>
<dbReference type="EMBL" id="FNQT01000007">
    <property type="protein sequence ID" value="SEA38712.1"/>
    <property type="molecule type" value="Genomic_DNA"/>
</dbReference>
<gene>
    <name evidence="2" type="ORF">SAMN04488065_2924</name>
</gene>
<keyword evidence="1" id="KW-0472">Membrane</keyword>
<dbReference type="OrthoDB" id="271602at2157"/>
<feature type="transmembrane region" description="Helical" evidence="1">
    <location>
        <begin position="88"/>
        <end position="108"/>
    </location>
</feature>
<feature type="transmembrane region" description="Helical" evidence="1">
    <location>
        <begin position="155"/>
        <end position="176"/>
    </location>
</feature>
<accession>A0A1H4ASP6</accession>